<dbReference type="OrthoDB" id="1094492at2"/>
<evidence type="ECO:0000256" key="1">
    <source>
        <dbReference type="ARBA" id="ARBA00023125"/>
    </source>
</evidence>
<evidence type="ECO:0000313" key="4">
    <source>
        <dbReference type="EMBL" id="AEV34376.1"/>
    </source>
</evidence>
<dbReference type="SUPFAM" id="SSF56349">
    <property type="entry name" value="DNA breaking-rejoining enzymes"/>
    <property type="match status" value="1"/>
</dbReference>
<dbReference type="InterPro" id="IPR002104">
    <property type="entry name" value="Integrase_catalytic"/>
</dbReference>
<dbReference type="InterPro" id="IPR025269">
    <property type="entry name" value="SAM-like_dom"/>
</dbReference>
<dbReference type="eggNOG" id="COG0582">
    <property type="taxonomic scope" value="Bacteria"/>
</dbReference>
<dbReference type="RefSeq" id="WP_014203723.1">
    <property type="nucleotide sequence ID" value="NC_016599.1"/>
</dbReference>
<keyword evidence="5" id="KW-1185">Reference proteome</keyword>
<reference evidence="4 5" key="1">
    <citation type="journal article" date="2012" name="Stand. Genomic Sci.">
        <title>Genome sequence of the orange-pigmented seawater bacterium Owenweeksia hongkongensis type strain (UST20020801(T)).</title>
        <authorList>
            <person name="Riedel T."/>
            <person name="Held B."/>
            <person name="Nolan M."/>
            <person name="Lucas S."/>
            <person name="Lapidus A."/>
            <person name="Tice H."/>
            <person name="Del Rio T.G."/>
            <person name="Cheng J.F."/>
            <person name="Han C."/>
            <person name="Tapia R."/>
            <person name="Goodwin L.A."/>
            <person name="Pitluck S."/>
            <person name="Liolios K."/>
            <person name="Mavromatis K."/>
            <person name="Pagani I."/>
            <person name="Ivanova N."/>
            <person name="Mikhailova N."/>
            <person name="Pati A."/>
            <person name="Chen A."/>
            <person name="Palaniappan K."/>
            <person name="Rohde M."/>
            <person name="Tindall B.J."/>
            <person name="Detter J.C."/>
            <person name="Goker M."/>
            <person name="Woyke T."/>
            <person name="Bristow J."/>
            <person name="Eisen J.A."/>
            <person name="Markowitz V."/>
            <person name="Hugenholtz P."/>
            <person name="Klenk H.P."/>
            <person name="Kyrpides N.C."/>
        </authorList>
    </citation>
    <scope>NUCLEOTIDE SEQUENCE</scope>
    <source>
        <strain evidence="5">DSM 17368 / JCM 12287 / NRRL B-23963</strain>
    </source>
</reference>
<dbReference type="Gene3D" id="1.10.150.130">
    <property type="match status" value="1"/>
</dbReference>
<dbReference type="Pfam" id="PF17293">
    <property type="entry name" value="Arm-DNA-bind_5"/>
    <property type="match status" value="1"/>
</dbReference>
<dbReference type="InterPro" id="IPR035386">
    <property type="entry name" value="Arm-DNA-bind_5"/>
</dbReference>
<sequence>MVTSKVVRFHKNQDETGRYPLKTRVTYKGNHRYVDLGRKVHKEFWNQKTGRPLDNCPDETLFDFVSEEAKKQLKIRNYLNTHPDKLSFDQIIDVFKNGINGVVAKSKTSFVQFYDIIIKELQAQKKSYSLYITVQNCIRKYGDVALKDIDYEWVLEFRLTMGKHMGNNGLHAYMRNMRTTYKHAQLRKGYDLLRGYNPFEKNMPSKVATPTHALSRKDIEKLEEANLRPYVKIWLLMFYFAGMDLIDLALLKWTDIKEGRIKFRRAKLAGRSGYVVNIRIFPKAQAIIDELGDKTSDRVFSVIPHPEKQEKKYSSFRANLLQRYLQPLTREKPARDHYLHKNWLKPFERLELSDELYLKGSRATFKSIGRVELRLDIEVIKVLMGHQLNNVDHTYQTPFTDDILDEVHAKIIGEA</sequence>
<dbReference type="STRING" id="926562.Oweho_3427"/>
<feature type="domain" description="Tyr recombinase" evidence="3">
    <location>
        <begin position="209"/>
        <end position="409"/>
    </location>
</feature>
<proteinExistence type="predicted"/>
<keyword evidence="2" id="KW-0233">DNA recombination</keyword>
<dbReference type="PROSITE" id="PS51898">
    <property type="entry name" value="TYR_RECOMBINASE"/>
    <property type="match status" value="1"/>
</dbReference>
<dbReference type="Pfam" id="PF13102">
    <property type="entry name" value="Phage_int_SAM_5"/>
    <property type="match status" value="1"/>
</dbReference>
<dbReference type="InterPro" id="IPR010998">
    <property type="entry name" value="Integrase_recombinase_N"/>
</dbReference>
<dbReference type="KEGG" id="oho:Oweho_3427"/>
<dbReference type="Gene3D" id="1.10.443.10">
    <property type="entry name" value="Intergrase catalytic core"/>
    <property type="match status" value="1"/>
</dbReference>
<dbReference type="Proteomes" id="UP000005631">
    <property type="component" value="Chromosome"/>
</dbReference>
<name>G8R5R0_OWEHD</name>
<protein>
    <recommendedName>
        <fullName evidence="3">Tyr recombinase domain-containing protein</fullName>
    </recommendedName>
</protein>
<dbReference type="HOGENOM" id="CLU_033139_0_1_10"/>
<evidence type="ECO:0000313" key="5">
    <source>
        <dbReference type="Proteomes" id="UP000005631"/>
    </source>
</evidence>
<dbReference type="AlphaFoldDB" id="G8R5R0"/>
<dbReference type="GO" id="GO:0003677">
    <property type="term" value="F:DNA binding"/>
    <property type="evidence" value="ECO:0007669"/>
    <property type="project" value="UniProtKB-KW"/>
</dbReference>
<evidence type="ECO:0000259" key="3">
    <source>
        <dbReference type="PROSITE" id="PS51898"/>
    </source>
</evidence>
<accession>G8R5R0</accession>
<dbReference type="EMBL" id="CP003156">
    <property type="protein sequence ID" value="AEV34376.1"/>
    <property type="molecule type" value="Genomic_DNA"/>
</dbReference>
<dbReference type="InterPro" id="IPR013762">
    <property type="entry name" value="Integrase-like_cat_sf"/>
</dbReference>
<evidence type="ECO:0000256" key="2">
    <source>
        <dbReference type="ARBA" id="ARBA00023172"/>
    </source>
</evidence>
<dbReference type="InterPro" id="IPR011010">
    <property type="entry name" value="DNA_brk_join_enz"/>
</dbReference>
<keyword evidence="1" id="KW-0238">DNA-binding</keyword>
<dbReference type="GO" id="GO:0015074">
    <property type="term" value="P:DNA integration"/>
    <property type="evidence" value="ECO:0007669"/>
    <property type="project" value="InterPro"/>
</dbReference>
<organism evidence="4 5">
    <name type="scientific">Owenweeksia hongkongensis (strain DSM 17368 / CIP 108786 / JCM 12287 / NRRL B-23963 / UST20020801)</name>
    <dbReference type="NCBI Taxonomy" id="926562"/>
    <lineage>
        <taxon>Bacteria</taxon>
        <taxon>Pseudomonadati</taxon>
        <taxon>Bacteroidota</taxon>
        <taxon>Flavobacteriia</taxon>
        <taxon>Flavobacteriales</taxon>
        <taxon>Owenweeksiaceae</taxon>
        <taxon>Owenweeksia</taxon>
    </lineage>
</organism>
<dbReference type="GO" id="GO:0006310">
    <property type="term" value="P:DNA recombination"/>
    <property type="evidence" value="ECO:0007669"/>
    <property type="project" value="UniProtKB-KW"/>
</dbReference>
<gene>
    <name evidence="4" type="ordered locus">Oweho_3427</name>
</gene>